<sequence>MEEGSLKHWWALHARDQEEGCGRFPLPPLLLKLDRLIEVAARNQSQDCGLLPPTLTCSRGCEGPYDLGEVPGSKQETRSSCHGELGRRQDRKPPGGLPGFRTAAACPSMDGFSELRAQSGGEGSWRSKKREVLGAEVVEEVHPVREEPGGGCLLLLHGTLLSCALGAGALALVLGLPVPRRLLEHEPTVPGPQEEVDKAEELQRHRGNL</sequence>
<feature type="compositionally biased region" description="Basic and acidic residues" evidence="1">
    <location>
        <begin position="75"/>
        <end position="93"/>
    </location>
</feature>
<proteinExistence type="predicted"/>
<feature type="region of interest" description="Disordered" evidence="1">
    <location>
        <begin position="68"/>
        <end position="98"/>
    </location>
</feature>
<evidence type="ECO:0000313" key="3">
    <source>
        <dbReference type="Proteomes" id="UP000010556"/>
    </source>
</evidence>
<organism evidence="2 3">
    <name type="scientific">Myotis davidii</name>
    <name type="common">David's myotis</name>
    <dbReference type="NCBI Taxonomy" id="225400"/>
    <lineage>
        <taxon>Eukaryota</taxon>
        <taxon>Metazoa</taxon>
        <taxon>Chordata</taxon>
        <taxon>Craniata</taxon>
        <taxon>Vertebrata</taxon>
        <taxon>Euteleostomi</taxon>
        <taxon>Mammalia</taxon>
        <taxon>Eutheria</taxon>
        <taxon>Laurasiatheria</taxon>
        <taxon>Chiroptera</taxon>
        <taxon>Yangochiroptera</taxon>
        <taxon>Vespertilionidae</taxon>
        <taxon>Myotis</taxon>
    </lineage>
</organism>
<evidence type="ECO:0000256" key="1">
    <source>
        <dbReference type="SAM" id="MobiDB-lite"/>
    </source>
</evidence>
<dbReference type="EMBL" id="KB106585">
    <property type="protein sequence ID" value="ELK30755.1"/>
    <property type="molecule type" value="Genomic_DNA"/>
</dbReference>
<gene>
    <name evidence="2" type="ORF">MDA_GLEAN10024720</name>
</gene>
<evidence type="ECO:0000313" key="2">
    <source>
        <dbReference type="EMBL" id="ELK30755.1"/>
    </source>
</evidence>
<feature type="compositionally biased region" description="Basic and acidic residues" evidence="1">
    <location>
        <begin position="195"/>
        <end position="209"/>
    </location>
</feature>
<feature type="region of interest" description="Disordered" evidence="1">
    <location>
        <begin position="185"/>
        <end position="209"/>
    </location>
</feature>
<dbReference type="Proteomes" id="UP000010556">
    <property type="component" value="Unassembled WGS sequence"/>
</dbReference>
<dbReference type="AlphaFoldDB" id="L5LXK4"/>
<keyword evidence="3" id="KW-1185">Reference proteome</keyword>
<accession>L5LXK4</accession>
<protein>
    <submittedName>
        <fullName evidence="2">Uncharacterized protein</fullName>
    </submittedName>
</protein>
<reference evidence="3" key="1">
    <citation type="journal article" date="2013" name="Science">
        <title>Comparative analysis of bat genomes provides insight into the evolution of flight and immunity.</title>
        <authorList>
            <person name="Zhang G."/>
            <person name="Cowled C."/>
            <person name="Shi Z."/>
            <person name="Huang Z."/>
            <person name="Bishop-Lilly K.A."/>
            <person name="Fang X."/>
            <person name="Wynne J.W."/>
            <person name="Xiong Z."/>
            <person name="Baker M.L."/>
            <person name="Zhao W."/>
            <person name="Tachedjian M."/>
            <person name="Zhu Y."/>
            <person name="Zhou P."/>
            <person name="Jiang X."/>
            <person name="Ng J."/>
            <person name="Yang L."/>
            <person name="Wu L."/>
            <person name="Xiao J."/>
            <person name="Feng Y."/>
            <person name="Chen Y."/>
            <person name="Sun X."/>
            <person name="Zhang Y."/>
            <person name="Marsh G.A."/>
            <person name="Crameri G."/>
            <person name="Broder C.C."/>
            <person name="Frey K.G."/>
            <person name="Wang L.F."/>
            <person name="Wang J."/>
        </authorList>
    </citation>
    <scope>NUCLEOTIDE SEQUENCE [LARGE SCALE GENOMIC DNA]</scope>
</reference>
<name>L5LXK4_MYODS</name>